<dbReference type="AlphaFoldDB" id="A0A812PXP8"/>
<protein>
    <submittedName>
        <fullName evidence="1">Uncharacterized protein</fullName>
    </submittedName>
</protein>
<organism evidence="1 2">
    <name type="scientific">Symbiodinium pilosum</name>
    <name type="common">Dinoflagellate</name>
    <dbReference type="NCBI Taxonomy" id="2952"/>
    <lineage>
        <taxon>Eukaryota</taxon>
        <taxon>Sar</taxon>
        <taxon>Alveolata</taxon>
        <taxon>Dinophyceae</taxon>
        <taxon>Suessiales</taxon>
        <taxon>Symbiodiniaceae</taxon>
        <taxon>Symbiodinium</taxon>
    </lineage>
</organism>
<keyword evidence="2" id="KW-1185">Reference proteome</keyword>
<dbReference type="Proteomes" id="UP000649617">
    <property type="component" value="Unassembled WGS sequence"/>
</dbReference>
<feature type="non-terminal residue" evidence="1">
    <location>
        <position position="98"/>
    </location>
</feature>
<dbReference type="EMBL" id="CAJNIZ010014154">
    <property type="protein sequence ID" value="CAE7358538.1"/>
    <property type="molecule type" value="Genomic_DNA"/>
</dbReference>
<gene>
    <name evidence="1" type="ORF">SPIL2461_LOCUS8551</name>
</gene>
<accession>A0A812PXP8</accession>
<sequence length="98" mass="11339">EEEDYLERFNILVREQLASRVEFLVGGFTLPTRYLVYMVVASSVPYLADHVSLTIWWSWDLSGFDLLVWILRDIVDWGMAPVTSLLTVKMCLPLMKLG</sequence>
<reference evidence="1" key="1">
    <citation type="submission" date="2021-02" db="EMBL/GenBank/DDBJ databases">
        <authorList>
            <person name="Dougan E. K."/>
            <person name="Rhodes N."/>
            <person name="Thang M."/>
            <person name="Chan C."/>
        </authorList>
    </citation>
    <scope>NUCLEOTIDE SEQUENCE</scope>
</reference>
<feature type="non-terminal residue" evidence="1">
    <location>
        <position position="1"/>
    </location>
</feature>
<evidence type="ECO:0000313" key="2">
    <source>
        <dbReference type="Proteomes" id="UP000649617"/>
    </source>
</evidence>
<comment type="caution">
    <text evidence="1">The sequence shown here is derived from an EMBL/GenBank/DDBJ whole genome shotgun (WGS) entry which is preliminary data.</text>
</comment>
<evidence type="ECO:0000313" key="1">
    <source>
        <dbReference type="EMBL" id="CAE7358538.1"/>
    </source>
</evidence>
<name>A0A812PXP8_SYMPI</name>
<proteinExistence type="predicted"/>